<evidence type="ECO:0000313" key="4">
    <source>
        <dbReference type="EMBL" id="CEG04402.1"/>
    </source>
</evidence>
<dbReference type="PANTHER" id="PTHR10584">
    <property type="entry name" value="SUGAR KINASE"/>
    <property type="match status" value="1"/>
</dbReference>
<evidence type="ECO:0000259" key="3">
    <source>
        <dbReference type="Pfam" id="PF00294"/>
    </source>
</evidence>
<feature type="domain" description="Carbohydrate kinase PfkB" evidence="3">
    <location>
        <begin position="7"/>
        <end position="361"/>
    </location>
</feature>
<keyword evidence="2" id="KW-0418">Kinase</keyword>
<accession>A0A090MHH4</accession>
<proteinExistence type="predicted"/>
<dbReference type="EMBL" id="HG318246">
    <property type="protein sequence ID" value="CEG05753.1"/>
    <property type="molecule type" value="Genomic_DNA"/>
</dbReference>
<reference evidence="4" key="1">
    <citation type="submission" date="2013-05" db="EMBL/GenBank/DDBJ databases">
        <title>Draft genome sequences of six wheat associated Fusarium spp. isolates.</title>
        <authorList>
            <person name="Moolhuijzen P.M."/>
            <person name="Manners J.M."/>
            <person name="Wilcox S."/>
            <person name="Bellgard M.I."/>
            <person name="Gardiner D.M."/>
        </authorList>
    </citation>
    <scope>NUCLEOTIDE SEQUENCE</scope>
    <source>
        <strain evidence="4">CS3069</strain>
    </source>
</reference>
<dbReference type="Gene3D" id="3.40.1190.20">
    <property type="match status" value="1"/>
</dbReference>
<evidence type="ECO:0000256" key="1">
    <source>
        <dbReference type="ARBA" id="ARBA00022679"/>
    </source>
</evidence>
<evidence type="ECO:0000256" key="2">
    <source>
        <dbReference type="ARBA" id="ARBA00022777"/>
    </source>
</evidence>
<name>A0A090MHH4_9HYPO</name>
<dbReference type="InterPro" id="IPR011611">
    <property type="entry name" value="PfkB_dom"/>
</dbReference>
<dbReference type="EMBL" id="CBMI010001086">
    <property type="protein sequence ID" value="CEG04402.1"/>
    <property type="molecule type" value="Genomic_DNA"/>
</dbReference>
<dbReference type="InterPro" id="IPR011877">
    <property type="entry name" value="Ribokinase"/>
</dbReference>
<dbReference type="GO" id="GO:0004747">
    <property type="term" value="F:ribokinase activity"/>
    <property type="evidence" value="ECO:0007669"/>
    <property type="project" value="InterPro"/>
</dbReference>
<dbReference type="PANTHER" id="PTHR10584:SF166">
    <property type="entry name" value="RIBOKINASE"/>
    <property type="match status" value="1"/>
</dbReference>
<gene>
    <name evidence="4" type="ORF">BN850_0049110</name>
</gene>
<keyword evidence="1" id="KW-0808">Transferase</keyword>
<dbReference type="GO" id="GO:0006014">
    <property type="term" value="P:D-ribose metabolic process"/>
    <property type="evidence" value="ECO:0007669"/>
    <property type="project" value="InterPro"/>
</dbReference>
<protein>
    <submittedName>
        <fullName evidence="4">WGS project CBMI000000000 data, contig CS3069_c001088</fullName>
    </submittedName>
</protein>
<organism evidence="4">
    <name type="scientific">Fusarium clavum</name>
    <dbReference type="NCBI Taxonomy" id="2594811"/>
    <lineage>
        <taxon>Eukaryota</taxon>
        <taxon>Fungi</taxon>
        <taxon>Dikarya</taxon>
        <taxon>Ascomycota</taxon>
        <taxon>Pezizomycotina</taxon>
        <taxon>Sordariomycetes</taxon>
        <taxon>Hypocreomycetidae</taxon>
        <taxon>Hypocreales</taxon>
        <taxon>Nectriaceae</taxon>
        <taxon>Fusarium</taxon>
        <taxon>Fusarium incarnatum-equiseti species complex</taxon>
    </lineage>
</organism>
<sequence length="386" mass="42907">MSNAQLSVKVVGSMNWDSINQVSSHYPGRQHNSVQNPVDIEDCPGGHGVNQAIAVYRASHQSSFSLPNVEGLYEDIQVYMIGMIGEDEDKRGKKIKDALADNGIHVGGVHLAQKVRTGYANVAVDARGDPRITNYSFANKYLTWDLVEQELGKSPRADLILVQLEIPQDTVVKTIEYANKNQIPIIFNSAPTSSQPRNLYSHRFIFQVDHLILNHHCVKEICETPSPGDEHSLDDGMTSVSKIQESYSKYFEHFHSHGARCVVITLGHRGVIASYLEPPDASDNSGQRIFFIPAKKRQPHPVDETGASDAFIGAYAVEVLKQMKTPSNRDLRPRSLDLDIGRAIEDGIKAGSLTTEHFGSFPAIPWRQQWIGPEVSWLTANPFRSL</sequence>
<dbReference type="CDD" id="cd01174">
    <property type="entry name" value="ribokinase"/>
    <property type="match status" value="1"/>
</dbReference>
<dbReference type="AlphaFoldDB" id="A0A090MHH4"/>
<dbReference type="Pfam" id="PF00294">
    <property type="entry name" value="PfkB"/>
    <property type="match status" value="1"/>
</dbReference>
<dbReference type="InterPro" id="IPR029056">
    <property type="entry name" value="Ribokinase-like"/>
</dbReference>
<dbReference type="SUPFAM" id="SSF53613">
    <property type="entry name" value="Ribokinase-like"/>
    <property type="match status" value="1"/>
</dbReference>